<dbReference type="AlphaFoldDB" id="A0A542DHK6"/>
<organism evidence="1 2">
    <name type="scientific">Amycolatopsis cihanbeyliensis</name>
    <dbReference type="NCBI Taxonomy" id="1128664"/>
    <lineage>
        <taxon>Bacteria</taxon>
        <taxon>Bacillati</taxon>
        <taxon>Actinomycetota</taxon>
        <taxon>Actinomycetes</taxon>
        <taxon>Pseudonocardiales</taxon>
        <taxon>Pseudonocardiaceae</taxon>
        <taxon>Amycolatopsis</taxon>
    </lineage>
</organism>
<evidence type="ECO:0000313" key="1">
    <source>
        <dbReference type="EMBL" id="TQJ02569.1"/>
    </source>
</evidence>
<comment type="caution">
    <text evidence="1">The sequence shown here is derived from an EMBL/GenBank/DDBJ whole genome shotgun (WGS) entry which is preliminary data.</text>
</comment>
<dbReference type="RefSeq" id="WP_141997663.1">
    <property type="nucleotide sequence ID" value="NZ_VFML01000001.1"/>
</dbReference>
<name>A0A542DHK6_AMYCI</name>
<evidence type="ECO:0000313" key="2">
    <source>
        <dbReference type="Proteomes" id="UP000320876"/>
    </source>
</evidence>
<dbReference type="EMBL" id="VFML01000001">
    <property type="protein sequence ID" value="TQJ02569.1"/>
    <property type="molecule type" value="Genomic_DNA"/>
</dbReference>
<dbReference type="OrthoDB" id="3825591at2"/>
<keyword evidence="2" id="KW-1185">Reference proteome</keyword>
<accession>A0A542DHK6</accession>
<gene>
    <name evidence="1" type="ORF">FB471_2301</name>
</gene>
<reference evidence="1 2" key="1">
    <citation type="submission" date="2019-06" db="EMBL/GenBank/DDBJ databases">
        <title>Sequencing the genomes of 1000 actinobacteria strains.</title>
        <authorList>
            <person name="Klenk H.-P."/>
        </authorList>
    </citation>
    <scope>NUCLEOTIDE SEQUENCE [LARGE SCALE GENOMIC DNA]</scope>
    <source>
        <strain evidence="1 2">DSM 45679</strain>
    </source>
</reference>
<dbReference type="Proteomes" id="UP000320876">
    <property type="component" value="Unassembled WGS sequence"/>
</dbReference>
<sequence length="261" mass="28984">MGEAISDAQVVRVLRPFVRATAPLLDALRESDPLGLRTRAEREAADLVEVQRGPRERLLDRLTALRVPGTAAWAGMDAAQRSHWWVSRVGRFTALLTAVPGLGGALADRLPVQDALGAAAQGLLLCAIAGEHGMTEVGDRVRLLAWVLFEREVDPELAAGRGVRHDAAAEDVRTTELTEEVTESSRRHGRITLRAAARTLWRLGRLLLSITDELEKRPQGRFYHQAFGMLPVVGMLADYFGERSALKRVAKRARRWLREHR</sequence>
<protein>
    <submittedName>
        <fullName evidence="1">Uncharacterized protein</fullName>
    </submittedName>
</protein>
<proteinExistence type="predicted"/>